<gene>
    <name evidence="4" type="ORF">B9O19_01241</name>
</gene>
<dbReference type="InterPro" id="IPR011050">
    <property type="entry name" value="Pectin_lyase_fold/virulence"/>
</dbReference>
<dbReference type="KEGG" id="mpec:B9O19_01241"/>
<evidence type="ECO:0000313" key="5">
    <source>
        <dbReference type="Proteomes" id="UP000235589"/>
    </source>
</evidence>
<accession>A0A2K9P2B2</accession>
<feature type="signal peptide" evidence="3">
    <location>
        <begin position="1"/>
        <end position="22"/>
    </location>
</feature>
<dbReference type="PANTHER" id="PTHR42970">
    <property type="entry name" value="PECTATE LYASE C-RELATED"/>
    <property type="match status" value="1"/>
</dbReference>
<dbReference type="InterPro" id="IPR012334">
    <property type="entry name" value="Pectin_lyas_fold"/>
</dbReference>
<dbReference type="GeneID" id="98062643"/>
<keyword evidence="5" id="KW-1185">Reference proteome</keyword>
<name>A0A2K9P2B2_9FIRM</name>
<dbReference type="Proteomes" id="UP000235589">
    <property type="component" value="Chromosome"/>
</dbReference>
<organism evidence="4 5">
    <name type="scientific">Monoglobus pectinilyticus</name>
    <dbReference type="NCBI Taxonomy" id="1981510"/>
    <lineage>
        <taxon>Bacteria</taxon>
        <taxon>Bacillati</taxon>
        <taxon>Bacillota</taxon>
        <taxon>Clostridia</taxon>
        <taxon>Monoglobales</taxon>
        <taxon>Monoglobaceae</taxon>
        <taxon>Monoglobus</taxon>
    </lineage>
</organism>
<dbReference type="OrthoDB" id="9804686at2"/>
<reference evidence="4" key="1">
    <citation type="submission" date="2017-04" db="EMBL/GenBank/DDBJ databases">
        <title>Monoglobus pectinilyticus 14 draft genome.</title>
        <authorList>
            <person name="Kim C."/>
            <person name="Rosendale D.I."/>
            <person name="Kelly W.J."/>
            <person name="Tannock G.W."/>
            <person name="Patchett M.L."/>
            <person name="Jordens J.Z."/>
        </authorList>
    </citation>
    <scope>NUCLEOTIDE SEQUENCE [LARGE SCALE GENOMIC DNA]</scope>
    <source>
        <strain evidence="4">14</strain>
    </source>
</reference>
<dbReference type="AlphaFoldDB" id="A0A2K9P2B2"/>
<keyword evidence="2" id="KW-0325">Glycoprotein</keyword>
<dbReference type="GO" id="GO:0046872">
    <property type="term" value="F:metal ion binding"/>
    <property type="evidence" value="ECO:0007669"/>
    <property type="project" value="UniProtKB-KW"/>
</dbReference>
<keyword evidence="4" id="KW-0456">Lyase</keyword>
<dbReference type="InterPro" id="IPR052063">
    <property type="entry name" value="Polysaccharide_Lyase_1"/>
</dbReference>
<dbReference type="SUPFAM" id="SSF51126">
    <property type="entry name" value="Pectin lyase-like"/>
    <property type="match status" value="1"/>
</dbReference>
<sequence>MKKAVVMFLLLSLLVMSNAVYAVDILPGGLPAFPGAEGGGMYTTGARAVPIPEIYHVENLNDSGPGSLRDAVSIGNRIIVFDVAGTINLTKGLTLKAPNITILGQTSPGDGICVSGAPTTVSADNIIIRYMRFRMGVYDYENHKYDADSFGGTYNTSNLIVDHCSMSWSSDECCSVYAVKDSTIQWCIITEPINIGIHYEEGQLQAHGYGGIWGGKNMSYHHNLVASSISRYPLVGTSATVHSYNYEPDYMSLLDIRNNVFYNWQSNSSHGGQNMVRVNLVNNYYKMGPASKDLKRFYKMMGTQPENQSSYPIVGAATDLAIDGNYYDAIKPSEKVALINSDNVFGVEFDNYTETYNLEKYDETAEPSEKSHTQYIKDYPITTESAIEAFGSVVQSAGHNFPRDSVDERAVNDTVKRISTVGENGILNYDKFILLEKPEYYGTGKLDSDGDGIPDDWEDSHELNKNNPADSLKIANENQYDGKYTGYLNIEAYSFDILENPPEPTEDPTSSPLPTSAPARGIYYAKSPEISGANITASIVNENDESGAVFAACSYDESGKIMTDVKIVRIPKSDIPQDINVTLKSDKNIKTYLWTSRLEPARN</sequence>
<dbReference type="Gene3D" id="2.160.20.10">
    <property type="entry name" value="Single-stranded right-handed beta-helix, Pectin lyase-like"/>
    <property type="match status" value="1"/>
</dbReference>
<dbReference type="RefSeq" id="WP_102365610.1">
    <property type="nucleotide sequence ID" value="NZ_CP020991.1"/>
</dbReference>
<evidence type="ECO:0000256" key="2">
    <source>
        <dbReference type="ARBA" id="ARBA00023180"/>
    </source>
</evidence>
<protein>
    <submittedName>
        <fullName evidence="4">Pectate lyase family 1</fullName>
    </submittedName>
</protein>
<proteinExistence type="predicted"/>
<dbReference type="GO" id="GO:0016829">
    <property type="term" value="F:lyase activity"/>
    <property type="evidence" value="ECO:0007669"/>
    <property type="project" value="UniProtKB-KW"/>
</dbReference>
<keyword evidence="3" id="KW-0732">Signal</keyword>
<evidence type="ECO:0000256" key="1">
    <source>
        <dbReference type="ARBA" id="ARBA00022723"/>
    </source>
</evidence>
<keyword evidence="1" id="KW-0479">Metal-binding</keyword>
<feature type="chain" id="PRO_5014629700" evidence="3">
    <location>
        <begin position="23"/>
        <end position="603"/>
    </location>
</feature>
<dbReference type="PANTHER" id="PTHR42970:SF1">
    <property type="entry name" value="PECTATE LYASE C-RELATED"/>
    <property type="match status" value="1"/>
</dbReference>
<dbReference type="EMBL" id="CP020991">
    <property type="protein sequence ID" value="AUO19402.1"/>
    <property type="molecule type" value="Genomic_DNA"/>
</dbReference>
<evidence type="ECO:0000256" key="3">
    <source>
        <dbReference type="SAM" id="SignalP"/>
    </source>
</evidence>
<evidence type="ECO:0000313" key="4">
    <source>
        <dbReference type="EMBL" id="AUO19402.1"/>
    </source>
</evidence>